<accession>A0A1S2L191</accession>
<dbReference type="KEGG" id="aia:AWH56_012570"/>
<evidence type="ECO:0000313" key="2">
    <source>
        <dbReference type="EMBL" id="QOY38290.1"/>
    </source>
</evidence>
<dbReference type="AlphaFoldDB" id="A0A1S2L191"/>
<dbReference type="Gene3D" id="3.40.50.620">
    <property type="entry name" value="HUPs"/>
    <property type="match status" value="1"/>
</dbReference>
<reference evidence="2 3" key="3">
    <citation type="journal article" date="2019" name="Int. J. Syst. Evol. Microbiol.">
        <title>Anaerobacillus isosaccharinicus sp. nov., an alkaliphilic bacterium which degrades isosaccharinic acid.</title>
        <authorList>
            <person name="Bassil N.M."/>
            <person name="Lloyd J.R."/>
        </authorList>
    </citation>
    <scope>NUCLEOTIDE SEQUENCE [LARGE SCALE GENOMIC DNA]</scope>
    <source>
        <strain evidence="2 3">NB2006</strain>
    </source>
</reference>
<reference evidence="1 3" key="1">
    <citation type="submission" date="2016-10" db="EMBL/GenBank/DDBJ databases">
        <title>Draft genome sequences of four alkaliphilic bacteria belonging to the Anaerobacillus genus.</title>
        <authorList>
            <person name="Bassil N.M."/>
            <person name="Lloyd J.R."/>
        </authorList>
    </citation>
    <scope>NUCLEOTIDE SEQUENCE [LARGE SCALE GENOMIC DNA]</scope>
    <source>
        <strain evidence="1 3">NB2006</strain>
    </source>
</reference>
<dbReference type="InterPro" id="IPR014729">
    <property type="entry name" value="Rossmann-like_a/b/a_fold"/>
</dbReference>
<evidence type="ECO:0000313" key="3">
    <source>
        <dbReference type="Proteomes" id="UP000180175"/>
    </source>
</evidence>
<sequence length="264" mass="31366">MGIQLTYQWRENGIYGQIFKDNRKDGDIYYLNEQGESICIPTPPKRKTRLMFPAKGANLKTRYCSYEVKIAVFEKVLRYHPKYQGEKGNPKKILICTGERREESLWRSKYCETEFHRAHAEPRAYRLVHHWRPVIDFTEREIWDMFEKYSIRPYGSYYLGFSRTSCVSCVFNSPDHWRIMQEIMPERFNMIVEAEKELNHTVNEKGIPLTEIVKKGSLKRLPTDELYNECVEFALKHEYRPEDLIMEKWLLPYGAFKGAEGGPI</sequence>
<name>A0A1S2L191_9BACI</name>
<dbReference type="EMBL" id="LQXD01000185">
    <property type="protein sequence ID" value="OIJ06239.1"/>
    <property type="molecule type" value="Genomic_DNA"/>
</dbReference>
<keyword evidence="3" id="KW-1185">Reference proteome</keyword>
<dbReference type="OrthoDB" id="9772814at2"/>
<gene>
    <name evidence="2" type="ORF">AWH56_012570</name>
    <name evidence="1" type="ORF">AWH56_21255</name>
</gene>
<evidence type="ECO:0000313" key="1">
    <source>
        <dbReference type="EMBL" id="OIJ06239.1"/>
    </source>
</evidence>
<dbReference type="RefSeq" id="WP_071318932.1">
    <property type="nucleotide sequence ID" value="NZ_CP063356.2"/>
</dbReference>
<organism evidence="1 3">
    <name type="scientific">Anaerobacillus isosaccharinicus</name>
    <dbReference type="NCBI Taxonomy" id="1532552"/>
    <lineage>
        <taxon>Bacteria</taxon>
        <taxon>Bacillati</taxon>
        <taxon>Bacillota</taxon>
        <taxon>Bacilli</taxon>
        <taxon>Bacillales</taxon>
        <taxon>Bacillaceae</taxon>
        <taxon>Anaerobacillus</taxon>
    </lineage>
</organism>
<dbReference type="SUPFAM" id="SSF52402">
    <property type="entry name" value="Adenine nucleotide alpha hydrolases-like"/>
    <property type="match status" value="1"/>
</dbReference>
<reference evidence="2" key="4">
    <citation type="submission" date="2020-10" db="EMBL/GenBank/DDBJ databases">
        <authorList>
            <person name="Bassil N.M."/>
            <person name="Lloyd J.R."/>
        </authorList>
    </citation>
    <scope>NUCLEOTIDE SEQUENCE</scope>
    <source>
        <strain evidence="2">NB2006</strain>
    </source>
</reference>
<protein>
    <submittedName>
        <fullName evidence="2">Phosphoadenosine phosphosulfate reductase family protein</fullName>
    </submittedName>
</protein>
<reference evidence="2 3" key="2">
    <citation type="journal article" date="2017" name="Genome Announc.">
        <title>Draft Genome Sequences of Four Alkaliphilic Bacteria Belonging to the Anaerobacillus Genus.</title>
        <authorList>
            <person name="Bassil N.M."/>
            <person name="Lloyd J.R."/>
        </authorList>
    </citation>
    <scope>NUCLEOTIDE SEQUENCE [LARGE SCALE GENOMIC DNA]</scope>
    <source>
        <strain evidence="2 3">NB2006</strain>
    </source>
</reference>
<dbReference type="EMBL" id="CP063356">
    <property type="protein sequence ID" value="QOY38290.1"/>
    <property type="molecule type" value="Genomic_DNA"/>
</dbReference>
<dbReference type="Proteomes" id="UP000180175">
    <property type="component" value="Chromosome"/>
</dbReference>
<proteinExistence type="predicted"/>